<dbReference type="Proteomes" id="UP000030321">
    <property type="component" value="Unassembled WGS sequence"/>
</dbReference>
<dbReference type="AlphaFoldDB" id="A0A0A1VT54"/>
<reference evidence="6" key="1">
    <citation type="journal article" date="2015" name="Genome">
        <title>Whole Genome Sequence of the Non-Microcystin-Producing Microcystis aeruginosa Strain NIES-44.</title>
        <authorList>
            <person name="Okano K."/>
            <person name="Miyata N."/>
            <person name="Ozaki Y."/>
        </authorList>
    </citation>
    <scope>NUCLEOTIDE SEQUENCE [LARGE SCALE GENOMIC DNA]</scope>
    <source>
        <strain evidence="6">NIES-44</strain>
    </source>
</reference>
<keyword evidence="3" id="KW-0238">DNA-binding</keyword>
<comment type="caution">
    <text evidence="5">The sequence shown here is derived from an EMBL/GenBank/DDBJ whole genome shotgun (WGS) entry which is preliminary data.</text>
</comment>
<dbReference type="EMBL" id="BBPA01000032">
    <property type="protein sequence ID" value="GAL92982.1"/>
    <property type="molecule type" value="Genomic_DNA"/>
</dbReference>
<sequence>MKVAGIVIELPKTWQWANCSEVIDVRDGTHETPKYVSEGYPLVTSKNLKPDGIDFSTISYISEKDHLEISKRSRVDRNDILFAMIGTIGNPVLVDIDTEFSIKNVALFKFANSPIDPRYFRYLLKTRIIERQLDFEERGGTQKFVSLKVLRNMKIPYPPLEEQRRIAAILDKADGVRRKRQEAIRLTEELLKSTFLEMFGDPVTNPKGWEIAKLGDFGKILTGNTPPRSVSENYGDEIEWIKSDNITTPEHFLTEAEEKLSAKGKKIARTVPNGSVLVTCIAGSRSSIGRAALTDREVAFNQQINAVVPNSDVDPYFLYGQLFVAQHLVQA</sequence>
<keyword evidence="2" id="KW-0680">Restriction system</keyword>
<protein>
    <submittedName>
        <fullName evidence="5">Type I restriction-modification system, specificity subunit S</fullName>
        <ecNumber evidence="5">3.1.21.3</ecNumber>
    </submittedName>
</protein>
<gene>
    <name evidence="5" type="ORF">N44_01669</name>
</gene>
<evidence type="ECO:0000256" key="2">
    <source>
        <dbReference type="ARBA" id="ARBA00022747"/>
    </source>
</evidence>
<keyword evidence="5" id="KW-0378">Hydrolase</keyword>
<dbReference type="SUPFAM" id="SSF116734">
    <property type="entry name" value="DNA methylase specificity domain"/>
    <property type="match status" value="2"/>
</dbReference>
<dbReference type="REBASE" id="110252">
    <property type="entry name" value="S.Mae44ORF1671P"/>
</dbReference>
<comment type="similarity">
    <text evidence="1">Belongs to the type-I restriction system S methylase family.</text>
</comment>
<feature type="domain" description="Type I restriction modification DNA specificity" evidence="4">
    <location>
        <begin position="206"/>
        <end position="327"/>
    </location>
</feature>
<dbReference type="CDD" id="cd17293">
    <property type="entry name" value="RMtype1_S_Ppo21ORF8840P_TRD1-CR1_like"/>
    <property type="match status" value="1"/>
</dbReference>
<name>A0A0A1VT54_MICAE</name>
<dbReference type="Pfam" id="PF01420">
    <property type="entry name" value="Methylase_S"/>
    <property type="match status" value="2"/>
</dbReference>
<dbReference type="InterPro" id="IPR000055">
    <property type="entry name" value="Restrct_endonuc_typeI_TRD"/>
</dbReference>
<dbReference type="GO" id="GO:0003677">
    <property type="term" value="F:DNA binding"/>
    <property type="evidence" value="ECO:0007669"/>
    <property type="project" value="UniProtKB-KW"/>
</dbReference>
<dbReference type="CDD" id="cd17246">
    <property type="entry name" value="RMtype1_S_SonII-TRD2-CR2_like"/>
    <property type="match status" value="1"/>
</dbReference>
<dbReference type="GO" id="GO:0009307">
    <property type="term" value="P:DNA restriction-modification system"/>
    <property type="evidence" value="ECO:0007669"/>
    <property type="project" value="UniProtKB-KW"/>
</dbReference>
<proteinExistence type="inferred from homology"/>
<dbReference type="Gene3D" id="3.90.220.20">
    <property type="entry name" value="DNA methylase specificity domains"/>
    <property type="match status" value="2"/>
</dbReference>
<dbReference type="PANTHER" id="PTHR30408:SF12">
    <property type="entry name" value="TYPE I RESTRICTION ENZYME MJAVIII SPECIFICITY SUBUNIT"/>
    <property type="match status" value="1"/>
</dbReference>
<dbReference type="PANTHER" id="PTHR30408">
    <property type="entry name" value="TYPE-1 RESTRICTION ENZYME ECOKI SPECIFICITY PROTEIN"/>
    <property type="match status" value="1"/>
</dbReference>
<dbReference type="InterPro" id="IPR044946">
    <property type="entry name" value="Restrct_endonuc_typeI_TRD_sf"/>
</dbReference>
<evidence type="ECO:0000256" key="3">
    <source>
        <dbReference type="ARBA" id="ARBA00023125"/>
    </source>
</evidence>
<feature type="domain" description="Type I restriction modification DNA specificity" evidence="4">
    <location>
        <begin position="11"/>
        <end position="175"/>
    </location>
</feature>
<dbReference type="InterPro" id="IPR052021">
    <property type="entry name" value="Type-I_RS_S_subunit"/>
</dbReference>
<dbReference type="RefSeq" id="WP_045358737.1">
    <property type="nucleotide sequence ID" value="NZ_BBPA01000032.1"/>
</dbReference>
<evidence type="ECO:0000313" key="5">
    <source>
        <dbReference type="EMBL" id="GAL92982.1"/>
    </source>
</evidence>
<dbReference type="GO" id="GO:0009035">
    <property type="term" value="F:type I site-specific deoxyribonuclease activity"/>
    <property type="evidence" value="ECO:0007669"/>
    <property type="project" value="UniProtKB-EC"/>
</dbReference>
<organism evidence="5 6">
    <name type="scientific">Microcystis aeruginosa NIES-44</name>
    <dbReference type="NCBI Taxonomy" id="449439"/>
    <lineage>
        <taxon>Bacteria</taxon>
        <taxon>Bacillati</taxon>
        <taxon>Cyanobacteriota</taxon>
        <taxon>Cyanophyceae</taxon>
        <taxon>Oscillatoriophycideae</taxon>
        <taxon>Chroococcales</taxon>
        <taxon>Microcystaceae</taxon>
        <taxon>Microcystis</taxon>
    </lineage>
</organism>
<evidence type="ECO:0000256" key="1">
    <source>
        <dbReference type="ARBA" id="ARBA00010923"/>
    </source>
</evidence>
<evidence type="ECO:0000259" key="4">
    <source>
        <dbReference type="Pfam" id="PF01420"/>
    </source>
</evidence>
<accession>A0A0A1VT54</accession>
<evidence type="ECO:0000313" key="6">
    <source>
        <dbReference type="Proteomes" id="UP000030321"/>
    </source>
</evidence>
<dbReference type="EC" id="3.1.21.3" evidence="5"/>